<dbReference type="InterPro" id="IPR036612">
    <property type="entry name" value="KH_dom_type_1_sf"/>
</dbReference>
<evidence type="ECO:0000313" key="2">
    <source>
        <dbReference type="Proteomes" id="UP001412067"/>
    </source>
</evidence>
<gene>
    <name evidence="1" type="ORF">KSP40_PGU000918</name>
</gene>
<proteinExistence type="predicted"/>
<sequence>MSGASTEEELQLPVVVPNLRAPCLGMVEKLLHPVVEGLSEHKRQQLREHDALNGTIKEDEFCRLCGKQGHKQFIHVSSAVVNPPEWPGLDLSKQPPAVPLSQELDFSLTYKLKIYDNLVEDASFSFCKGKHSYAQVVPSVLAYPNFPL</sequence>
<comment type="caution">
    <text evidence="1">The sequence shown here is derived from an EMBL/GenBank/DDBJ whole genome shotgun (WGS) entry which is preliminary data.</text>
</comment>
<dbReference type="Gene3D" id="3.30.1370.10">
    <property type="entry name" value="K Homology domain, type 1"/>
    <property type="match status" value="1"/>
</dbReference>
<organism evidence="1 2">
    <name type="scientific">Platanthera guangdongensis</name>
    <dbReference type="NCBI Taxonomy" id="2320717"/>
    <lineage>
        <taxon>Eukaryota</taxon>
        <taxon>Viridiplantae</taxon>
        <taxon>Streptophyta</taxon>
        <taxon>Embryophyta</taxon>
        <taxon>Tracheophyta</taxon>
        <taxon>Spermatophyta</taxon>
        <taxon>Magnoliopsida</taxon>
        <taxon>Liliopsida</taxon>
        <taxon>Asparagales</taxon>
        <taxon>Orchidaceae</taxon>
        <taxon>Orchidoideae</taxon>
        <taxon>Orchideae</taxon>
        <taxon>Orchidinae</taxon>
        <taxon>Platanthera</taxon>
    </lineage>
</organism>
<name>A0ABR2MBI6_9ASPA</name>
<evidence type="ECO:0000313" key="1">
    <source>
        <dbReference type="EMBL" id="KAK8961301.1"/>
    </source>
</evidence>
<keyword evidence="2" id="KW-1185">Reference proteome</keyword>
<protein>
    <submittedName>
        <fullName evidence="1">Uncharacterized protein</fullName>
    </submittedName>
</protein>
<accession>A0ABR2MBI6</accession>
<dbReference type="EMBL" id="JBBWWR010000009">
    <property type="protein sequence ID" value="KAK8961301.1"/>
    <property type="molecule type" value="Genomic_DNA"/>
</dbReference>
<reference evidence="1 2" key="1">
    <citation type="journal article" date="2022" name="Nat. Plants">
        <title>Genomes of leafy and leafless Platanthera orchids illuminate the evolution of mycoheterotrophy.</title>
        <authorList>
            <person name="Li M.H."/>
            <person name="Liu K.W."/>
            <person name="Li Z."/>
            <person name="Lu H.C."/>
            <person name="Ye Q.L."/>
            <person name="Zhang D."/>
            <person name="Wang J.Y."/>
            <person name="Li Y.F."/>
            <person name="Zhong Z.M."/>
            <person name="Liu X."/>
            <person name="Yu X."/>
            <person name="Liu D.K."/>
            <person name="Tu X.D."/>
            <person name="Liu B."/>
            <person name="Hao Y."/>
            <person name="Liao X.Y."/>
            <person name="Jiang Y.T."/>
            <person name="Sun W.H."/>
            <person name="Chen J."/>
            <person name="Chen Y.Q."/>
            <person name="Ai Y."/>
            <person name="Zhai J.W."/>
            <person name="Wu S.S."/>
            <person name="Zhou Z."/>
            <person name="Hsiao Y.Y."/>
            <person name="Wu W.L."/>
            <person name="Chen Y.Y."/>
            <person name="Lin Y.F."/>
            <person name="Hsu J.L."/>
            <person name="Li C.Y."/>
            <person name="Wang Z.W."/>
            <person name="Zhao X."/>
            <person name="Zhong W.Y."/>
            <person name="Ma X.K."/>
            <person name="Ma L."/>
            <person name="Huang J."/>
            <person name="Chen G.Z."/>
            <person name="Huang M.Z."/>
            <person name="Huang L."/>
            <person name="Peng D.H."/>
            <person name="Luo Y.B."/>
            <person name="Zou S.Q."/>
            <person name="Chen S.P."/>
            <person name="Lan S."/>
            <person name="Tsai W.C."/>
            <person name="Van de Peer Y."/>
            <person name="Liu Z.J."/>
        </authorList>
    </citation>
    <scope>NUCLEOTIDE SEQUENCE [LARGE SCALE GENOMIC DNA]</scope>
    <source>
        <strain evidence="1">Lor288</strain>
    </source>
</reference>
<dbReference type="Proteomes" id="UP001412067">
    <property type="component" value="Unassembled WGS sequence"/>
</dbReference>